<protein>
    <recommendedName>
        <fullName evidence="3">Serine aminopeptidase S33 domain-containing protein</fullName>
    </recommendedName>
</protein>
<dbReference type="Gene3D" id="3.40.50.1820">
    <property type="entry name" value="alpha/beta hydrolase"/>
    <property type="match status" value="1"/>
</dbReference>
<keyword evidence="2" id="KW-1185">Reference proteome</keyword>
<dbReference type="InterPro" id="IPR029058">
    <property type="entry name" value="AB_hydrolase_fold"/>
</dbReference>
<dbReference type="GO" id="GO:0006660">
    <property type="term" value="P:phosphatidylserine catabolic process"/>
    <property type="evidence" value="ECO:0007669"/>
    <property type="project" value="TreeGrafter"/>
</dbReference>
<organism evidence="1 2">
    <name type="scientific">Pieris brassicae</name>
    <name type="common">White butterfly</name>
    <name type="synonym">Large white butterfly</name>
    <dbReference type="NCBI Taxonomy" id="7116"/>
    <lineage>
        <taxon>Eukaryota</taxon>
        <taxon>Metazoa</taxon>
        <taxon>Ecdysozoa</taxon>
        <taxon>Arthropoda</taxon>
        <taxon>Hexapoda</taxon>
        <taxon>Insecta</taxon>
        <taxon>Pterygota</taxon>
        <taxon>Neoptera</taxon>
        <taxon>Endopterygota</taxon>
        <taxon>Lepidoptera</taxon>
        <taxon>Glossata</taxon>
        <taxon>Ditrysia</taxon>
        <taxon>Papilionoidea</taxon>
        <taxon>Pieridae</taxon>
        <taxon>Pierinae</taxon>
        <taxon>Pieris</taxon>
    </lineage>
</organism>
<evidence type="ECO:0000313" key="2">
    <source>
        <dbReference type="Proteomes" id="UP001152562"/>
    </source>
</evidence>
<dbReference type="AlphaFoldDB" id="A0A9P0XKC3"/>
<comment type="caution">
    <text evidence="1">The sequence shown here is derived from an EMBL/GenBank/DDBJ whole genome shotgun (WGS) entry which is preliminary data.</text>
</comment>
<evidence type="ECO:0000313" key="1">
    <source>
        <dbReference type="EMBL" id="CAH4037564.1"/>
    </source>
</evidence>
<reference evidence="1" key="1">
    <citation type="submission" date="2022-05" db="EMBL/GenBank/DDBJ databases">
        <authorList>
            <person name="Okamura Y."/>
        </authorList>
    </citation>
    <scope>NUCLEOTIDE SEQUENCE</scope>
</reference>
<dbReference type="PANTHER" id="PTHR12277">
    <property type="entry name" value="ALPHA/BETA HYDROLASE DOMAIN-CONTAINING PROTEIN"/>
    <property type="match status" value="1"/>
</dbReference>
<name>A0A9P0XKC3_PIEBR</name>
<dbReference type="GO" id="GO:0004622">
    <property type="term" value="F:phosphatidylcholine lysophospholipase activity"/>
    <property type="evidence" value="ECO:0007669"/>
    <property type="project" value="TreeGrafter"/>
</dbReference>
<gene>
    <name evidence="1" type="ORF">PIBRA_LOCUS13215</name>
</gene>
<dbReference type="Proteomes" id="UP001152562">
    <property type="component" value="Unassembled WGS sequence"/>
</dbReference>
<accession>A0A9P0XKC3</accession>
<dbReference type="PANTHER" id="PTHR12277:SF194">
    <property type="entry name" value="FI04476P"/>
    <property type="match status" value="1"/>
</dbReference>
<dbReference type="GO" id="GO:0052651">
    <property type="term" value="P:monoacylglycerol catabolic process"/>
    <property type="evidence" value="ECO:0007669"/>
    <property type="project" value="TreeGrafter"/>
</dbReference>
<evidence type="ECO:0008006" key="3">
    <source>
        <dbReference type="Google" id="ProtNLM"/>
    </source>
</evidence>
<proteinExistence type="predicted"/>
<dbReference type="EMBL" id="CALOZG010000085">
    <property type="protein sequence ID" value="CAH4037564.1"/>
    <property type="molecule type" value="Genomic_DNA"/>
</dbReference>
<dbReference type="SUPFAM" id="SSF53474">
    <property type="entry name" value="alpha/beta-Hydrolases"/>
    <property type="match status" value="1"/>
</dbReference>
<dbReference type="GO" id="GO:0047372">
    <property type="term" value="F:monoacylglycerol lipase activity"/>
    <property type="evidence" value="ECO:0007669"/>
    <property type="project" value="TreeGrafter"/>
</dbReference>
<sequence>MVFSNCINYPKNMDFENPSSCNVMGGRNFTIEFQSKVDNRPIKIGIWHFVPSSVLRELMSVKDEMTLCDRLQRELENTHNTIVLYCHGYGDSSNVRPTENGVVEDALKVYSWLSGVVDERKRPKIVLWGHSLGTAIAANLVANLDDLCRSNNQKCLPAPDALVLEAPFNNLLDEIEKHPFSKLVSWLPYYKQSFVKPFSTSTEYSFTTDQYLARVTNLPVLILHSKGDRIVPYELAVKLYECVAQSRNKGGAVLQFHVFDRGHNDLCEAKDLPGVVRDFLTVIKT</sequence>
<dbReference type="GO" id="GO:0005789">
    <property type="term" value="C:endoplasmic reticulum membrane"/>
    <property type="evidence" value="ECO:0007669"/>
    <property type="project" value="TreeGrafter"/>
</dbReference>